<evidence type="ECO:0000313" key="2">
    <source>
        <dbReference type="EMBL" id="RIY37175.1"/>
    </source>
</evidence>
<dbReference type="InterPro" id="IPR009078">
    <property type="entry name" value="Ferritin-like_SF"/>
</dbReference>
<dbReference type="GO" id="GO:0008199">
    <property type="term" value="F:ferric iron binding"/>
    <property type="evidence" value="ECO:0007669"/>
    <property type="project" value="InterPro"/>
</dbReference>
<keyword evidence="3" id="KW-1185">Reference proteome</keyword>
<dbReference type="InterPro" id="IPR012347">
    <property type="entry name" value="Ferritin-like"/>
</dbReference>
<protein>
    <recommendedName>
        <fullName evidence="1">Ferritin-like diiron domain-containing protein</fullName>
    </recommendedName>
</protein>
<dbReference type="OrthoDB" id="9801481at2"/>
<dbReference type="InterPro" id="IPR008331">
    <property type="entry name" value="Ferritin_DPS_dom"/>
</dbReference>
<name>A0A3A1YHL0_9GAMM</name>
<dbReference type="AlphaFoldDB" id="A0A3A1YHL0"/>
<sequence>MINQNIVNLLNEKINQEYFRSNLFLDISGWAQDLSLKGVQGYFLAQSQKALANVYAEIEYLNQCGYETTLGQINEGIREFDNIEDLFVYVSEMEKGYKADLNNLLDVCLSSKDFATYANLEPQVSTQHADEFFLTSMLNKIAIVGAKGQGLYLIDKELSEKYPLPTEEAA</sequence>
<organism evidence="2 3">
    <name type="scientific">Psittacicella hinzii</name>
    <dbReference type="NCBI Taxonomy" id="2028575"/>
    <lineage>
        <taxon>Bacteria</taxon>
        <taxon>Pseudomonadati</taxon>
        <taxon>Pseudomonadota</taxon>
        <taxon>Gammaproteobacteria</taxon>
        <taxon>Pasteurellales</taxon>
        <taxon>Psittacicellaceae</taxon>
        <taxon>Psittacicella</taxon>
    </lineage>
</organism>
<comment type="caution">
    <text evidence="2">The sequence shown here is derived from an EMBL/GenBank/DDBJ whole genome shotgun (WGS) entry which is preliminary data.</text>
</comment>
<feature type="domain" description="Ferritin-like diiron" evidence="1">
    <location>
        <begin position="1"/>
        <end position="145"/>
    </location>
</feature>
<evidence type="ECO:0000313" key="3">
    <source>
        <dbReference type="Proteomes" id="UP000265916"/>
    </source>
</evidence>
<dbReference type="PROSITE" id="PS50905">
    <property type="entry name" value="FERRITIN_LIKE"/>
    <property type="match status" value="1"/>
</dbReference>
<evidence type="ECO:0000259" key="1">
    <source>
        <dbReference type="PROSITE" id="PS50905"/>
    </source>
</evidence>
<dbReference type="SUPFAM" id="SSF47240">
    <property type="entry name" value="Ferritin-like"/>
    <property type="match status" value="1"/>
</dbReference>
<dbReference type="Proteomes" id="UP000265916">
    <property type="component" value="Unassembled WGS sequence"/>
</dbReference>
<gene>
    <name evidence="2" type="ORF">CKF58_05140</name>
</gene>
<dbReference type="EMBL" id="NRJG01000092">
    <property type="protein sequence ID" value="RIY37175.1"/>
    <property type="molecule type" value="Genomic_DNA"/>
</dbReference>
<accession>A0A3A1YHL0</accession>
<proteinExistence type="predicted"/>
<reference evidence="2 3" key="1">
    <citation type="submission" date="2017-08" db="EMBL/GenBank/DDBJ databases">
        <title>Reclassification of Bisgaard taxon 37 and 44.</title>
        <authorList>
            <person name="Christensen H."/>
        </authorList>
    </citation>
    <scope>NUCLEOTIDE SEQUENCE [LARGE SCALE GENOMIC DNA]</scope>
    <source>
        <strain evidence="2 3">111</strain>
    </source>
</reference>
<dbReference type="Pfam" id="PF00210">
    <property type="entry name" value="Ferritin"/>
    <property type="match status" value="1"/>
</dbReference>
<dbReference type="RefSeq" id="WP_119531649.1">
    <property type="nucleotide sequence ID" value="NZ_JBHSSP010000032.1"/>
</dbReference>
<dbReference type="InterPro" id="IPR009040">
    <property type="entry name" value="Ferritin-like_diiron"/>
</dbReference>
<dbReference type="Gene3D" id="1.20.1260.10">
    <property type="match status" value="1"/>
</dbReference>